<comment type="function">
    <text evidence="13 15">Possesses two activities: a DNA synthesis (polymerase) and an exonucleolytic activity that degrades single-stranded DNA in the 3' to 5' direction. Has a template-primer preference which is characteristic of a replicative DNA polymerase.</text>
</comment>
<dbReference type="GO" id="GO:0003887">
    <property type="term" value="F:DNA-directed DNA polymerase activity"/>
    <property type="evidence" value="ECO:0007669"/>
    <property type="project" value="UniProtKB-UniRule"/>
</dbReference>
<feature type="domain" description="OB" evidence="16">
    <location>
        <begin position="140"/>
        <end position="201"/>
    </location>
</feature>
<keyword evidence="8 15" id="KW-0378">Hydrolase</keyword>
<evidence type="ECO:0000259" key="16">
    <source>
        <dbReference type="Pfam" id="PF01336"/>
    </source>
</evidence>
<evidence type="ECO:0000256" key="10">
    <source>
        <dbReference type="ARBA" id="ARBA00022932"/>
    </source>
</evidence>
<dbReference type="InterPro" id="IPR007185">
    <property type="entry name" value="DNA_pol_a/d/e_bsu"/>
</dbReference>
<dbReference type="EMBL" id="RJJG01000005">
    <property type="protein sequence ID" value="RNI08366.1"/>
    <property type="molecule type" value="Genomic_DNA"/>
</dbReference>
<evidence type="ECO:0000256" key="9">
    <source>
        <dbReference type="ARBA" id="ARBA00022839"/>
    </source>
</evidence>
<dbReference type="CDD" id="cd07386">
    <property type="entry name" value="MPP_DNA_pol_II_small_archeal_C"/>
    <property type="match status" value="1"/>
</dbReference>
<evidence type="ECO:0000313" key="22">
    <source>
        <dbReference type="Proteomes" id="UP000198669"/>
    </source>
</evidence>
<dbReference type="InterPro" id="IPR011149">
    <property type="entry name" value="Pol2_small_arc"/>
</dbReference>
<keyword evidence="5 15" id="KW-0548">Nucleotidyltransferase</keyword>
<evidence type="ECO:0000256" key="2">
    <source>
        <dbReference type="ARBA" id="ARBA00006035"/>
    </source>
</evidence>
<dbReference type="Gene3D" id="3.60.21.50">
    <property type="match status" value="1"/>
</dbReference>
<dbReference type="HAMAP" id="MF_00325">
    <property type="entry name" value="DNApol_II_A_arch"/>
    <property type="match status" value="1"/>
</dbReference>
<keyword evidence="4 15" id="KW-0808">Transferase</keyword>
<accession>A0A1L3Q1A6</accession>
<dbReference type="InterPro" id="IPR029052">
    <property type="entry name" value="Metallo-depent_PP-like"/>
</dbReference>
<keyword evidence="10 15" id="KW-0239">DNA-directed DNA polymerase</keyword>
<dbReference type="SUPFAM" id="SSF56300">
    <property type="entry name" value="Metallo-dependent phosphatases"/>
    <property type="match status" value="1"/>
</dbReference>
<evidence type="ECO:0000313" key="20">
    <source>
        <dbReference type="EMBL" id="SDW17779.1"/>
    </source>
</evidence>
<dbReference type="GO" id="GO:0006308">
    <property type="term" value="P:DNA catabolic process"/>
    <property type="evidence" value="ECO:0007669"/>
    <property type="project" value="UniProtKB-UniRule"/>
</dbReference>
<gene>
    <name evidence="15" type="primary">polB</name>
    <name evidence="18" type="ORF">BHR79_03450</name>
    <name evidence="19" type="ORF">EFE40_07410</name>
    <name evidence="20" type="ORF">SAMN04515625_0524</name>
</gene>
<keyword evidence="11 15" id="KW-0238">DNA-binding</keyword>
<evidence type="ECO:0000256" key="14">
    <source>
        <dbReference type="ARBA" id="ARBA00049244"/>
    </source>
</evidence>
<dbReference type="AlphaFoldDB" id="A0A1L3Q1A6"/>
<evidence type="ECO:0000256" key="5">
    <source>
        <dbReference type="ARBA" id="ARBA00022695"/>
    </source>
</evidence>
<dbReference type="PANTHER" id="PTHR10416">
    <property type="entry name" value="DNA POLYMERASE DELTA SUBUNIT 2"/>
    <property type="match status" value="1"/>
</dbReference>
<keyword evidence="7 15" id="KW-0540">Nuclease</keyword>
<comment type="catalytic activity">
    <reaction evidence="1 15">
        <text>Exonucleolytic cleavage in the 3'- to 5'-direction to yield nucleoside 5'-phosphates.</text>
        <dbReference type="EC" id="3.1.11.1"/>
    </reaction>
</comment>
<keyword evidence="12 15" id="KW-0511">Multifunctional enzyme</keyword>
<evidence type="ECO:0000313" key="18">
    <source>
        <dbReference type="EMBL" id="APH38635.1"/>
    </source>
</evidence>
<comment type="subunit">
    <text evidence="3 15">Heterodimer of a large subunit and a small subunit.</text>
</comment>
<organism evidence="18 21">
    <name type="scientific">Methanohalophilus halophilus</name>
    <dbReference type="NCBI Taxonomy" id="2177"/>
    <lineage>
        <taxon>Archaea</taxon>
        <taxon>Methanobacteriati</taxon>
        <taxon>Methanobacteriota</taxon>
        <taxon>Stenosarchaea group</taxon>
        <taxon>Methanomicrobia</taxon>
        <taxon>Methanosarcinales</taxon>
        <taxon>Methanosarcinaceae</taxon>
        <taxon>Methanohalophilus</taxon>
    </lineage>
</organism>
<evidence type="ECO:0000256" key="11">
    <source>
        <dbReference type="ARBA" id="ARBA00023125"/>
    </source>
</evidence>
<dbReference type="Proteomes" id="UP000186879">
    <property type="component" value="Chromosome"/>
</dbReference>
<comment type="similarity">
    <text evidence="2 15">Belongs to the DNA polymerase delta/II small subunit family.</text>
</comment>
<evidence type="ECO:0000313" key="21">
    <source>
        <dbReference type="Proteomes" id="UP000186879"/>
    </source>
</evidence>
<evidence type="ECO:0000313" key="23">
    <source>
        <dbReference type="Proteomes" id="UP000267921"/>
    </source>
</evidence>
<evidence type="ECO:0000256" key="3">
    <source>
        <dbReference type="ARBA" id="ARBA00011315"/>
    </source>
</evidence>
<dbReference type="Proteomes" id="UP000267921">
    <property type="component" value="Unassembled WGS sequence"/>
</dbReference>
<dbReference type="RefSeq" id="WP_072561089.1">
    <property type="nucleotide sequence ID" value="NZ_CP017921.1"/>
</dbReference>
<reference evidence="19 23" key="3">
    <citation type="submission" date="2018-10" db="EMBL/GenBank/DDBJ databases">
        <title>Cultivation of a novel Methanohalophilus strain from Kebrit Deep of the Red Sea and a genomic comparison of members of the genus Methanohalophilus.</title>
        <authorList>
            <person name="Guan Y."/>
            <person name="Ngugi D.K."/>
            <person name="Stingl U."/>
        </authorList>
    </citation>
    <scope>NUCLEOTIDE SEQUENCE [LARGE SCALE GENOMIC DNA]</scope>
    <source>
        <strain evidence="19 23">DSM 3094</strain>
    </source>
</reference>
<protein>
    <recommendedName>
        <fullName evidence="15">DNA polymerase II small subunit</fullName>
        <shortName evidence="15">Pol II</shortName>
        <ecNumber evidence="15">2.7.7.7</ecNumber>
    </recommendedName>
    <alternativeName>
        <fullName evidence="15">Exodeoxyribonuclease small subunit</fullName>
        <ecNumber evidence="15">3.1.11.1</ecNumber>
    </alternativeName>
</protein>
<name>A0A1L3Q1A6_9EURY</name>
<keyword evidence="9 15" id="KW-0269">Exonuclease</keyword>
<dbReference type="NCBIfam" id="NF003118">
    <property type="entry name" value="PRK04036.1-3"/>
    <property type="match status" value="1"/>
</dbReference>
<dbReference type="STRING" id="2177.BHR79_03450"/>
<dbReference type="EMBL" id="FNMU01000001">
    <property type="protein sequence ID" value="SDW17779.1"/>
    <property type="molecule type" value="Genomic_DNA"/>
</dbReference>
<dbReference type="PIRSF" id="PIRSF000803">
    <property type="entry name" value="Arc_Pol2_small"/>
    <property type="match status" value="1"/>
</dbReference>
<dbReference type="Pfam" id="PF01336">
    <property type="entry name" value="tRNA_anti-codon"/>
    <property type="match status" value="1"/>
</dbReference>
<evidence type="ECO:0000256" key="1">
    <source>
        <dbReference type="ARBA" id="ARBA00000563"/>
    </source>
</evidence>
<evidence type="ECO:0000256" key="15">
    <source>
        <dbReference type="HAMAP-Rule" id="MF_00325"/>
    </source>
</evidence>
<dbReference type="InterPro" id="IPR024826">
    <property type="entry name" value="DNA_pol_delta/II_ssu"/>
</dbReference>
<dbReference type="EC" id="3.1.11.1" evidence="15"/>
<dbReference type="InterPro" id="IPR004365">
    <property type="entry name" value="NA-bd_OB_tRNA"/>
</dbReference>
<dbReference type="FunFam" id="3.60.21.50:FF:000003">
    <property type="entry name" value="DNA polymerase II small subunit"/>
    <property type="match status" value="1"/>
</dbReference>
<dbReference type="GO" id="GO:0008310">
    <property type="term" value="F:single-stranded DNA 3'-5' DNA exonuclease activity"/>
    <property type="evidence" value="ECO:0007669"/>
    <property type="project" value="UniProtKB-EC"/>
</dbReference>
<dbReference type="NCBIfam" id="NF003116">
    <property type="entry name" value="PRK04036.1-1"/>
    <property type="match status" value="1"/>
</dbReference>
<evidence type="ECO:0000256" key="6">
    <source>
        <dbReference type="ARBA" id="ARBA00022705"/>
    </source>
</evidence>
<dbReference type="Gene3D" id="2.40.50.140">
    <property type="entry name" value="Nucleic acid-binding proteins"/>
    <property type="match status" value="1"/>
</dbReference>
<dbReference type="OrthoDB" id="372039at2157"/>
<dbReference type="GO" id="GO:0006271">
    <property type="term" value="P:DNA strand elongation involved in DNA replication"/>
    <property type="evidence" value="ECO:0007669"/>
    <property type="project" value="TreeGrafter"/>
</dbReference>
<dbReference type="SUPFAM" id="SSF50249">
    <property type="entry name" value="Nucleic acid-binding proteins"/>
    <property type="match status" value="1"/>
</dbReference>
<dbReference type="EC" id="2.7.7.7" evidence="15"/>
<reference evidence="20 22" key="2">
    <citation type="submission" date="2016-10" db="EMBL/GenBank/DDBJ databases">
        <authorList>
            <person name="de Groot N.N."/>
        </authorList>
    </citation>
    <scope>NUCLEOTIDE SEQUENCE [LARGE SCALE GENOMIC DNA]</scope>
    <source>
        <strain evidence="20 22">Z-7982</strain>
    </source>
</reference>
<evidence type="ECO:0000256" key="8">
    <source>
        <dbReference type="ARBA" id="ARBA00022801"/>
    </source>
</evidence>
<evidence type="ECO:0000256" key="7">
    <source>
        <dbReference type="ARBA" id="ARBA00022722"/>
    </source>
</evidence>
<feature type="domain" description="DNA polymerase alpha/delta/epsilon subunit B" evidence="17">
    <location>
        <begin position="230"/>
        <end position="432"/>
    </location>
</feature>
<evidence type="ECO:0000256" key="4">
    <source>
        <dbReference type="ARBA" id="ARBA00022679"/>
    </source>
</evidence>
<dbReference type="GeneID" id="30582788"/>
<sequence>MQEMSLLSDLLEAGYQVSPQAAELITSHNNPRALINHILGNVDDSVFVIDVEDIDFTGFEEVKEAEIPCKQEPVANTTSVNPISVLCDITDCSTCVGEYMEFVQYFRNRYSRLSEMIRGRVNARPMESLKGNRRVPGDEISIIGMVSEIKNTSNGHRLVRFEDPTGSFQVLFSMNDKDIYEQSSKLVLDDVVGVSGNLTNDGKLLIAKKLVFPDLPNMGLSKTGSQGKALFISDVHIGSNTFLQEQWDDFMTFVKRESDNPELNKIAQQLRYIVVAGDIVDGVGIYPGQENELTIPDIYDQYEEIAHYFNQIPSDITVVIGPGNHDAVRQAEPQPTFPERIRKMFDPRIKFVGNPALVDLDGVLVLMYHGRSIDDFVASIQGISYSEPEKAMLEMVKRRHLSPTYGSRVSIAPEKTDHFVIDHIPDILHCGHVHTVGVQQYRGTLLINSGTWQDQTEFQKRVNVVPEPARVPVVDLATFQPTMLQF</sequence>
<dbReference type="InterPro" id="IPR012340">
    <property type="entry name" value="NA-bd_OB-fold"/>
</dbReference>
<dbReference type="PANTHER" id="PTHR10416:SF0">
    <property type="entry name" value="DNA POLYMERASE DELTA SUBUNIT 2"/>
    <property type="match status" value="1"/>
</dbReference>
<reference evidence="18 21" key="1">
    <citation type="submission" date="2016-10" db="EMBL/GenBank/DDBJ databases">
        <title>Methanohalophilus halophilus.</title>
        <authorList>
            <person name="L'haridon S."/>
        </authorList>
    </citation>
    <scope>NUCLEOTIDE SEQUENCE [LARGE SCALE GENOMIC DNA]</scope>
    <source>
        <strain evidence="18 21">Z-7982</strain>
    </source>
</reference>
<dbReference type="CDD" id="cd04490">
    <property type="entry name" value="PolII_SU_OBF"/>
    <property type="match status" value="1"/>
</dbReference>
<dbReference type="KEGG" id="mhaz:BHR79_03450"/>
<dbReference type="GO" id="GO:0042575">
    <property type="term" value="C:DNA polymerase complex"/>
    <property type="evidence" value="ECO:0007669"/>
    <property type="project" value="TreeGrafter"/>
</dbReference>
<keyword evidence="6 15" id="KW-0235">DNA replication</keyword>
<dbReference type="Pfam" id="PF04042">
    <property type="entry name" value="DNA_pol_E_B"/>
    <property type="match status" value="1"/>
</dbReference>
<evidence type="ECO:0000256" key="13">
    <source>
        <dbReference type="ARBA" id="ARBA00024817"/>
    </source>
</evidence>
<evidence type="ECO:0000313" key="19">
    <source>
        <dbReference type="EMBL" id="RNI08366.1"/>
    </source>
</evidence>
<evidence type="ECO:0000259" key="17">
    <source>
        <dbReference type="Pfam" id="PF04042"/>
    </source>
</evidence>
<dbReference type="GO" id="GO:0003677">
    <property type="term" value="F:DNA binding"/>
    <property type="evidence" value="ECO:0007669"/>
    <property type="project" value="UniProtKB-UniRule"/>
</dbReference>
<comment type="catalytic activity">
    <reaction evidence="14 15">
        <text>DNA(n) + a 2'-deoxyribonucleoside 5'-triphosphate = DNA(n+1) + diphosphate</text>
        <dbReference type="Rhea" id="RHEA:22508"/>
        <dbReference type="Rhea" id="RHEA-COMP:17339"/>
        <dbReference type="Rhea" id="RHEA-COMP:17340"/>
        <dbReference type="ChEBI" id="CHEBI:33019"/>
        <dbReference type="ChEBI" id="CHEBI:61560"/>
        <dbReference type="ChEBI" id="CHEBI:173112"/>
        <dbReference type="EC" id="2.7.7.7"/>
    </reaction>
</comment>
<evidence type="ECO:0000256" key="12">
    <source>
        <dbReference type="ARBA" id="ARBA00023268"/>
    </source>
</evidence>
<dbReference type="EMBL" id="CP017921">
    <property type="protein sequence ID" value="APH38635.1"/>
    <property type="molecule type" value="Genomic_DNA"/>
</dbReference>
<dbReference type="Proteomes" id="UP000198669">
    <property type="component" value="Unassembled WGS sequence"/>
</dbReference>
<proteinExistence type="inferred from homology"/>
<keyword evidence="21" id="KW-1185">Reference proteome</keyword>